<dbReference type="AlphaFoldDB" id="A0A1R2CYH9"/>
<comment type="caution">
    <text evidence="1">The sequence shown here is derived from an EMBL/GenBank/DDBJ whole genome shotgun (WGS) entry which is preliminary data.</text>
</comment>
<name>A0A1R2CYH9_9CILI</name>
<evidence type="ECO:0000313" key="1">
    <source>
        <dbReference type="EMBL" id="OMJ94064.1"/>
    </source>
</evidence>
<dbReference type="EMBL" id="MPUH01000032">
    <property type="protein sequence ID" value="OMJ94064.1"/>
    <property type="molecule type" value="Genomic_DNA"/>
</dbReference>
<proteinExistence type="predicted"/>
<protein>
    <submittedName>
        <fullName evidence="1">Uncharacterized protein</fullName>
    </submittedName>
</protein>
<organism evidence="1 2">
    <name type="scientific">Stentor coeruleus</name>
    <dbReference type="NCBI Taxonomy" id="5963"/>
    <lineage>
        <taxon>Eukaryota</taxon>
        <taxon>Sar</taxon>
        <taxon>Alveolata</taxon>
        <taxon>Ciliophora</taxon>
        <taxon>Postciliodesmatophora</taxon>
        <taxon>Heterotrichea</taxon>
        <taxon>Heterotrichida</taxon>
        <taxon>Stentoridae</taxon>
        <taxon>Stentor</taxon>
    </lineage>
</organism>
<evidence type="ECO:0000313" key="2">
    <source>
        <dbReference type="Proteomes" id="UP000187209"/>
    </source>
</evidence>
<accession>A0A1R2CYH9</accession>
<dbReference type="Proteomes" id="UP000187209">
    <property type="component" value="Unassembled WGS sequence"/>
</dbReference>
<sequence>MLNKVSRVKHLRYLSEFANHSKLKDILTHNHPQYAKLTSNRYMKKLNFQQNLAHYPQDSLNPAAKFNLIPTIFTNRNTPSLKKTYYNYPNDISSQDSSPQSISLIKSLEVRPGRRIILSKLANKSYNIIFKHKKDKHQAFYL</sequence>
<reference evidence="1 2" key="1">
    <citation type="submission" date="2016-11" db="EMBL/GenBank/DDBJ databases">
        <title>The macronuclear genome of Stentor coeruleus: a giant cell with tiny introns.</title>
        <authorList>
            <person name="Slabodnick M."/>
            <person name="Ruby J.G."/>
            <person name="Reiff S.B."/>
            <person name="Swart E.C."/>
            <person name="Gosai S."/>
            <person name="Prabakaran S."/>
            <person name="Witkowska E."/>
            <person name="Larue G.E."/>
            <person name="Fisher S."/>
            <person name="Freeman R.M."/>
            <person name="Gunawardena J."/>
            <person name="Chu W."/>
            <person name="Stover N.A."/>
            <person name="Gregory B.D."/>
            <person name="Nowacki M."/>
            <person name="Derisi J."/>
            <person name="Roy S.W."/>
            <person name="Marshall W.F."/>
            <person name="Sood P."/>
        </authorList>
    </citation>
    <scope>NUCLEOTIDE SEQUENCE [LARGE SCALE GENOMIC DNA]</scope>
    <source>
        <strain evidence="1">WM001</strain>
    </source>
</reference>
<keyword evidence="2" id="KW-1185">Reference proteome</keyword>
<gene>
    <name evidence="1" type="ORF">SteCoe_2834</name>
</gene>